<dbReference type="Proteomes" id="UP000032180">
    <property type="component" value="Chromosome 7"/>
</dbReference>
<reference evidence="2 3" key="1">
    <citation type="submission" date="2012-08" db="EMBL/GenBank/DDBJ databases">
        <title>Oryza genome evolution.</title>
        <authorList>
            <person name="Wing R.A."/>
        </authorList>
    </citation>
    <scope>NUCLEOTIDE SEQUENCE</scope>
</reference>
<reference evidence="3" key="2">
    <citation type="submission" date="2013-12" db="EMBL/GenBank/DDBJ databases">
        <authorList>
            <person name="Yu Y."/>
            <person name="Lee S."/>
            <person name="de Baynast K."/>
            <person name="Wissotski M."/>
            <person name="Liu L."/>
            <person name="Talag J."/>
            <person name="Goicoechea J."/>
            <person name="Angelova A."/>
            <person name="Jetty R."/>
            <person name="Kudrna D."/>
            <person name="Golser W."/>
            <person name="Rivera L."/>
            <person name="Zhang J."/>
            <person name="Wing R."/>
        </authorList>
    </citation>
    <scope>NUCLEOTIDE SEQUENCE</scope>
</reference>
<name>A0A0D9WXR3_9ORYZ</name>
<evidence type="ECO:0000259" key="1">
    <source>
        <dbReference type="Pfam" id="PF24758"/>
    </source>
</evidence>
<evidence type="ECO:0000313" key="3">
    <source>
        <dbReference type="Proteomes" id="UP000032180"/>
    </source>
</evidence>
<proteinExistence type="predicted"/>
<dbReference type="InterPro" id="IPR055411">
    <property type="entry name" value="LRR_FXL15/At3g58940/PEG3-like"/>
</dbReference>
<dbReference type="Gramene" id="LPERR07G09040.1">
    <property type="protein sequence ID" value="LPERR07G09040.1"/>
    <property type="gene ID" value="LPERR07G09040"/>
</dbReference>
<keyword evidence="3" id="KW-1185">Reference proteome</keyword>
<sequence>MLGYLGVGIPSLQLGAALFCSLRAVRLAAALRSVKTLALGMVDPQEKPVVDFLRE</sequence>
<accession>A0A0D9WXR3</accession>
<dbReference type="HOGENOM" id="CLU_3035251_0_0_1"/>
<feature type="domain" description="F-box/LRR-repeat protein 15/At3g58940/PEG3-like LRR" evidence="1">
    <location>
        <begin position="1"/>
        <end position="54"/>
    </location>
</feature>
<protein>
    <recommendedName>
        <fullName evidence="1">F-box/LRR-repeat protein 15/At3g58940/PEG3-like LRR domain-containing protein</fullName>
    </recommendedName>
</protein>
<evidence type="ECO:0000313" key="2">
    <source>
        <dbReference type="EnsemblPlants" id="LPERR07G09040.1"/>
    </source>
</evidence>
<dbReference type="AlphaFoldDB" id="A0A0D9WXR3"/>
<organism evidence="2 3">
    <name type="scientific">Leersia perrieri</name>
    <dbReference type="NCBI Taxonomy" id="77586"/>
    <lineage>
        <taxon>Eukaryota</taxon>
        <taxon>Viridiplantae</taxon>
        <taxon>Streptophyta</taxon>
        <taxon>Embryophyta</taxon>
        <taxon>Tracheophyta</taxon>
        <taxon>Spermatophyta</taxon>
        <taxon>Magnoliopsida</taxon>
        <taxon>Liliopsida</taxon>
        <taxon>Poales</taxon>
        <taxon>Poaceae</taxon>
        <taxon>BOP clade</taxon>
        <taxon>Oryzoideae</taxon>
        <taxon>Oryzeae</taxon>
        <taxon>Oryzinae</taxon>
        <taxon>Leersia</taxon>
    </lineage>
</organism>
<dbReference type="STRING" id="77586.A0A0D9WXR3"/>
<dbReference type="Pfam" id="PF24758">
    <property type="entry name" value="LRR_At5g56370"/>
    <property type="match status" value="1"/>
</dbReference>
<dbReference type="EnsemblPlants" id="LPERR07G09040.1">
    <property type="protein sequence ID" value="LPERR07G09040.1"/>
    <property type="gene ID" value="LPERR07G09040"/>
</dbReference>
<reference evidence="2" key="3">
    <citation type="submission" date="2015-04" db="UniProtKB">
        <authorList>
            <consortium name="EnsemblPlants"/>
        </authorList>
    </citation>
    <scope>IDENTIFICATION</scope>
</reference>